<dbReference type="InterPro" id="IPR029058">
    <property type="entry name" value="AB_hydrolase_fold"/>
</dbReference>
<dbReference type="SUPFAM" id="SSF53474">
    <property type="entry name" value="alpha/beta-Hydrolases"/>
    <property type="match status" value="1"/>
</dbReference>
<feature type="domain" description="Serine aminopeptidase S33" evidence="1">
    <location>
        <begin position="24"/>
        <end position="258"/>
    </location>
</feature>
<dbReference type="EMBL" id="LFMW01000001">
    <property type="protein sequence ID" value="KMT57547.1"/>
    <property type="molecule type" value="Genomic_DNA"/>
</dbReference>
<comment type="caution">
    <text evidence="2">The sequence shown here is derived from an EMBL/GenBank/DDBJ whole genome shotgun (WGS) entry which is preliminary data.</text>
</comment>
<dbReference type="AlphaFoldDB" id="A0A0J8G4V4"/>
<dbReference type="OrthoDB" id="8476759at2"/>
<evidence type="ECO:0000313" key="2">
    <source>
        <dbReference type="EMBL" id="KMT57547.1"/>
    </source>
</evidence>
<organism evidence="2 3">
    <name type="scientific">Pseudomonas fildesensis</name>
    <dbReference type="NCBI Taxonomy" id="1674920"/>
    <lineage>
        <taxon>Bacteria</taxon>
        <taxon>Pseudomonadati</taxon>
        <taxon>Pseudomonadota</taxon>
        <taxon>Gammaproteobacteria</taxon>
        <taxon>Pseudomonadales</taxon>
        <taxon>Pseudomonadaceae</taxon>
        <taxon>Pseudomonas</taxon>
    </lineage>
</organism>
<name>A0A0J8G4V4_9PSED</name>
<dbReference type="Pfam" id="PF12146">
    <property type="entry name" value="Hydrolase_4"/>
    <property type="match status" value="1"/>
</dbReference>
<keyword evidence="2" id="KW-0378">Hydrolase</keyword>
<accession>A0A0J8G4V4</accession>
<evidence type="ECO:0000313" key="3">
    <source>
        <dbReference type="Proteomes" id="UP000037551"/>
    </source>
</evidence>
<dbReference type="PATRIC" id="fig|1674920.3.peg.541"/>
<dbReference type="InterPro" id="IPR022742">
    <property type="entry name" value="Hydrolase_4"/>
</dbReference>
<dbReference type="Proteomes" id="UP000037551">
    <property type="component" value="Unassembled WGS sequence"/>
</dbReference>
<dbReference type="Gene3D" id="3.40.50.1820">
    <property type="entry name" value="alpha/beta hydrolase"/>
    <property type="match status" value="1"/>
</dbReference>
<dbReference type="STRING" id="1674920.ACR52_02675"/>
<protein>
    <submittedName>
        <fullName evidence="2">Alpha/beta hydrolase</fullName>
    </submittedName>
</protein>
<dbReference type="GO" id="GO:0016787">
    <property type="term" value="F:hydrolase activity"/>
    <property type="evidence" value="ECO:0007669"/>
    <property type="project" value="UniProtKB-KW"/>
</dbReference>
<reference evidence="2 3" key="1">
    <citation type="submission" date="2015-06" db="EMBL/GenBank/DDBJ databases">
        <title>Draft genome sequence of an Antarctic Pseudomonas sp. strain KG01 with full potential for biotechnological applications.</title>
        <authorList>
            <person name="Pavlov M.S."/>
            <person name="Lira F."/>
            <person name="Martinez J.L."/>
            <person name="Marshall S.H."/>
        </authorList>
    </citation>
    <scope>NUCLEOTIDE SEQUENCE [LARGE SCALE GENOMIC DNA]</scope>
    <source>
        <strain evidence="2 3">KG01</strain>
    </source>
</reference>
<proteinExistence type="predicted"/>
<dbReference type="RefSeq" id="WP_048720199.1">
    <property type="nucleotide sequence ID" value="NZ_JBJGXJ010000001.1"/>
</dbReference>
<keyword evidence="3" id="KW-1185">Reference proteome</keyword>
<sequence>MNASEIDLGEGTAGFVLGEGPVGILLIHGLTGTPTELRQVAKGLAKVGNCTVYVPTLAGHCGDNSDLQATGWRDWYEGVRKTFAQIRQRHAQVFVGGLSMGAVMSMYVAAEHPGQVAGLLMYSTTLKYDGWSINKLAFLAPLLMKIPFGVHLCRFEEKPPYGIKNERLRAIVERQMREGESSEAGLLTMEGITVRELHRMNAVVRKRMPEIKVPALVLHSIEDDITSRWNADYVERHLGGPVTKILLDNCYHMITVDLQYRRVIELSAQFVEQHAFGLLTGERVASGERASSNERASCGERACPALGGEAAPSQAPSFSS</sequence>
<evidence type="ECO:0000259" key="1">
    <source>
        <dbReference type="Pfam" id="PF12146"/>
    </source>
</evidence>
<gene>
    <name evidence="2" type="ORF">ACR52_02675</name>
</gene>